<keyword evidence="1" id="KW-0808">Transferase</keyword>
<evidence type="ECO:0000313" key="1">
    <source>
        <dbReference type="EMBL" id="CQR24398.1"/>
    </source>
</evidence>
<dbReference type="Proteomes" id="UP000198604">
    <property type="component" value="Unassembled WGS sequence"/>
</dbReference>
<reference evidence="2" key="1">
    <citation type="submission" date="2015-03" db="EMBL/GenBank/DDBJ databases">
        <authorList>
            <person name="Urmite Genomes"/>
        </authorList>
    </citation>
    <scope>NUCLEOTIDE SEQUENCE [LARGE SCALE GENOMIC DNA]</scope>
    <source>
        <strain evidence="2">FF10</strain>
    </source>
</reference>
<name>A0A0E3WEV9_9STRE</name>
<sequence>MIDKDYNIMNNLKLFRKRIAPIAEKYNLVKIFIYGDFLETNELFPNKTVSLVYVYDKQSNLGDFNFITLHEELEKAFPYYDVDCITYDVLTNSDLSVNQLNYKRFKRGSFLLYDRETYKKDSSLLNIAELSELTSIRVNLDNDNPDLLKEFFDEDH</sequence>
<dbReference type="STRING" id="1608583.BN1356_00745"/>
<proteinExistence type="predicted"/>
<organism evidence="1 2">
    <name type="scientific">Streptococcus varani</name>
    <dbReference type="NCBI Taxonomy" id="1608583"/>
    <lineage>
        <taxon>Bacteria</taxon>
        <taxon>Bacillati</taxon>
        <taxon>Bacillota</taxon>
        <taxon>Bacilli</taxon>
        <taxon>Lactobacillales</taxon>
        <taxon>Streptococcaceae</taxon>
        <taxon>Streptococcus</taxon>
    </lineage>
</organism>
<gene>
    <name evidence="1" type="ORF">BN1356_00745</name>
</gene>
<evidence type="ECO:0000313" key="2">
    <source>
        <dbReference type="Proteomes" id="UP000198604"/>
    </source>
</evidence>
<dbReference type="GO" id="GO:0016740">
    <property type="term" value="F:transferase activity"/>
    <property type="evidence" value="ECO:0007669"/>
    <property type="project" value="UniProtKB-KW"/>
</dbReference>
<accession>A0A0E3WEV9</accession>
<protein>
    <submittedName>
        <fullName evidence="1">Nucleotidyltransferase domain-containing protein</fullName>
    </submittedName>
</protein>
<dbReference type="RefSeq" id="WP_093650077.1">
    <property type="nucleotide sequence ID" value="NZ_CTEN01000002.1"/>
</dbReference>
<dbReference type="OrthoDB" id="2971044at2"/>
<dbReference type="EMBL" id="CTEN01000002">
    <property type="protein sequence ID" value="CQR24398.1"/>
    <property type="molecule type" value="Genomic_DNA"/>
</dbReference>
<keyword evidence="2" id="KW-1185">Reference proteome</keyword>
<dbReference type="AlphaFoldDB" id="A0A0E3WEV9"/>